<dbReference type="SUPFAM" id="SSF51391">
    <property type="entry name" value="Thiamin phosphate synthase"/>
    <property type="match status" value="1"/>
</dbReference>
<reference evidence="2 3" key="1">
    <citation type="submission" date="2019-06" db="EMBL/GenBank/DDBJ databases">
        <title>YIM 131921 draft genome.</title>
        <authorList>
            <person name="Jiang L."/>
        </authorList>
    </citation>
    <scope>NUCLEOTIDE SEQUENCE [LARGE SCALE GENOMIC DNA]</scope>
    <source>
        <strain evidence="2 3">YIM 131921</strain>
    </source>
</reference>
<organism evidence="2 3">
    <name type="scientific">Rubellimicrobium rubrum</name>
    <dbReference type="NCBI Taxonomy" id="2585369"/>
    <lineage>
        <taxon>Bacteria</taxon>
        <taxon>Pseudomonadati</taxon>
        <taxon>Pseudomonadota</taxon>
        <taxon>Alphaproteobacteria</taxon>
        <taxon>Rhodobacterales</taxon>
        <taxon>Roseobacteraceae</taxon>
        <taxon>Rubellimicrobium</taxon>
    </lineage>
</organism>
<dbReference type="Gene3D" id="3.20.20.70">
    <property type="entry name" value="Aldolase class I"/>
    <property type="match status" value="1"/>
</dbReference>
<protein>
    <submittedName>
        <fullName evidence="2">Thiamine phosphate synthase</fullName>
    </submittedName>
</protein>
<proteinExistence type="predicted"/>
<dbReference type="OrthoDB" id="7159061at2"/>
<dbReference type="AlphaFoldDB" id="A0A5C4N2Q7"/>
<evidence type="ECO:0000313" key="2">
    <source>
        <dbReference type="EMBL" id="TNC51211.1"/>
    </source>
</evidence>
<dbReference type="EMBL" id="VDFU01000005">
    <property type="protein sequence ID" value="TNC51211.1"/>
    <property type="molecule type" value="Genomic_DNA"/>
</dbReference>
<dbReference type="InterPro" id="IPR036206">
    <property type="entry name" value="ThiamineP_synth_sf"/>
</dbReference>
<dbReference type="CDD" id="cd00564">
    <property type="entry name" value="TMP_TenI"/>
    <property type="match status" value="1"/>
</dbReference>
<name>A0A5C4N2Q7_9RHOB</name>
<dbReference type="RefSeq" id="WP_139075953.1">
    <property type="nucleotide sequence ID" value="NZ_VDFU01000005.1"/>
</dbReference>
<evidence type="ECO:0000259" key="1">
    <source>
        <dbReference type="Pfam" id="PF02581"/>
    </source>
</evidence>
<dbReference type="Proteomes" id="UP000305887">
    <property type="component" value="Unassembled WGS sequence"/>
</dbReference>
<comment type="caution">
    <text evidence="2">The sequence shown here is derived from an EMBL/GenBank/DDBJ whole genome shotgun (WGS) entry which is preliminary data.</text>
</comment>
<sequence length="207" mass="22722">MTDARDRPQITLVTPPELELSSFPDLLARCLDERPVACLRLSLSTRDEERISRAADALREVAHARDIPMVLENHVLLTRQLGLDGVHLNDAARSVRKVRKELGDDAIVGAFCGLSRHDGMTAGELGADYVSFGPAGATPLGDGRRAEREIFEWWSEMIEIPVIAEGALDEDLVRALSPVTDFFAFGAEIWDSGDPVARFRTLNDAIG</sequence>
<dbReference type="Pfam" id="PF02581">
    <property type="entry name" value="TMP-TENI"/>
    <property type="match status" value="1"/>
</dbReference>
<gene>
    <name evidence="2" type="ORF">FHG66_06610</name>
</gene>
<keyword evidence="3" id="KW-1185">Reference proteome</keyword>
<accession>A0A5C4N2Q7</accession>
<dbReference type="InterPro" id="IPR022998">
    <property type="entry name" value="ThiamineP_synth_TenI"/>
</dbReference>
<feature type="domain" description="Thiamine phosphate synthase/TenI" evidence="1">
    <location>
        <begin position="11"/>
        <end position="175"/>
    </location>
</feature>
<evidence type="ECO:0000313" key="3">
    <source>
        <dbReference type="Proteomes" id="UP000305887"/>
    </source>
</evidence>
<dbReference type="InterPro" id="IPR013785">
    <property type="entry name" value="Aldolase_TIM"/>
</dbReference>
<dbReference type="GO" id="GO:0009228">
    <property type="term" value="P:thiamine biosynthetic process"/>
    <property type="evidence" value="ECO:0007669"/>
    <property type="project" value="UniProtKB-KW"/>
</dbReference>